<keyword evidence="8" id="KW-1185">Reference proteome</keyword>
<dbReference type="Gene3D" id="3.40.50.620">
    <property type="entry name" value="HUPs"/>
    <property type="match status" value="1"/>
</dbReference>
<dbReference type="InterPro" id="IPR020058">
    <property type="entry name" value="Glu/Gln-tRNA-synth_Ib_cat-dom"/>
</dbReference>
<dbReference type="InterPro" id="IPR014729">
    <property type="entry name" value="Rossmann-like_a/b/a_fold"/>
</dbReference>
<dbReference type="RefSeq" id="WP_121444250.1">
    <property type="nucleotide sequence ID" value="NZ_RBIJ01000002.1"/>
</dbReference>
<dbReference type="PANTHER" id="PTHR43311">
    <property type="entry name" value="GLUTAMATE--TRNA LIGASE"/>
    <property type="match status" value="1"/>
</dbReference>
<reference evidence="7 8" key="1">
    <citation type="submission" date="2018-10" db="EMBL/GenBank/DDBJ databases">
        <title>Genomic Encyclopedia of Type Strains, Phase IV (KMG-IV): sequencing the most valuable type-strain genomes for metagenomic binning, comparative biology and taxonomic classification.</title>
        <authorList>
            <person name="Goeker M."/>
        </authorList>
    </citation>
    <scope>NUCLEOTIDE SEQUENCE [LARGE SCALE GENOMIC DNA]</scope>
    <source>
        <strain evidence="7 8">DSM 22653</strain>
    </source>
</reference>
<dbReference type="GO" id="GO:0005829">
    <property type="term" value="C:cytosol"/>
    <property type="evidence" value="ECO:0007669"/>
    <property type="project" value="TreeGrafter"/>
</dbReference>
<evidence type="ECO:0000256" key="5">
    <source>
        <dbReference type="RuleBase" id="RU363037"/>
    </source>
</evidence>
<gene>
    <name evidence="7" type="ORF">C7438_0995</name>
</gene>
<evidence type="ECO:0000259" key="6">
    <source>
        <dbReference type="Pfam" id="PF00749"/>
    </source>
</evidence>
<evidence type="ECO:0000256" key="4">
    <source>
        <dbReference type="ARBA" id="ARBA00023146"/>
    </source>
</evidence>
<keyword evidence="1 5" id="KW-0436">Ligase</keyword>
<dbReference type="GO" id="GO:0006424">
    <property type="term" value="P:glutamyl-tRNA aminoacylation"/>
    <property type="evidence" value="ECO:0007669"/>
    <property type="project" value="TreeGrafter"/>
</dbReference>
<comment type="similarity">
    <text evidence="5">Belongs to the class-I aminoacyl-tRNA synthetase family.</text>
</comment>
<evidence type="ECO:0000313" key="8">
    <source>
        <dbReference type="Proteomes" id="UP000267019"/>
    </source>
</evidence>
<dbReference type="Proteomes" id="UP000267019">
    <property type="component" value="Unassembled WGS sequence"/>
</dbReference>
<evidence type="ECO:0000256" key="1">
    <source>
        <dbReference type="ARBA" id="ARBA00022598"/>
    </source>
</evidence>
<dbReference type="Pfam" id="PF00749">
    <property type="entry name" value="tRNA-synt_1c"/>
    <property type="match status" value="1"/>
</dbReference>
<evidence type="ECO:0000256" key="3">
    <source>
        <dbReference type="ARBA" id="ARBA00022840"/>
    </source>
</evidence>
<evidence type="ECO:0000313" key="7">
    <source>
        <dbReference type="EMBL" id="RKQ85591.1"/>
    </source>
</evidence>
<dbReference type="OrthoDB" id="9807503at2"/>
<dbReference type="GO" id="GO:0005524">
    <property type="term" value="F:ATP binding"/>
    <property type="evidence" value="ECO:0007669"/>
    <property type="project" value="UniProtKB-KW"/>
</dbReference>
<protein>
    <submittedName>
        <fullName evidence="7">tRNA synthetase class I (E and Q)</fullName>
    </submittedName>
</protein>
<feature type="domain" description="Glutamyl/glutaminyl-tRNA synthetase class Ib catalytic" evidence="6">
    <location>
        <begin position="38"/>
        <end position="119"/>
    </location>
</feature>
<name>A0A660KW64_9BACL</name>
<dbReference type="InterPro" id="IPR049940">
    <property type="entry name" value="GluQ/Sye"/>
</dbReference>
<proteinExistence type="inferred from homology"/>
<keyword evidence="5" id="KW-0648">Protein biosynthesis</keyword>
<organism evidence="7 8">
    <name type="scientific">Brockia lithotrophica</name>
    <dbReference type="NCBI Taxonomy" id="933949"/>
    <lineage>
        <taxon>Bacteria</taxon>
        <taxon>Bacillati</taxon>
        <taxon>Bacillota</taxon>
        <taxon>Bacilli</taxon>
        <taxon>Bacillales</taxon>
        <taxon>Bacillales Family X. Incertae Sedis</taxon>
        <taxon>Brockia</taxon>
    </lineage>
</organism>
<sequence length="307" mass="33826">MREEIDWFSRGFAQAGRVRTRYVLREGASVFRGEELGALLASWIFARSQAGSFVVRVYDVGGGASGARTWEELQSLARELSLTWDEGPDVGGPYGPYRSSRRLEVYRHFAERLLRLGKARAYLVTSGPFPEALHPISAERVLDVPGERKEEVWIVYPWEGAGFPSGGPFLSLPEGGTGVVLVGERGGPSLPFAEVVDDALMDITAAFPPRPQKKEELAVREALFESLGFSSPEWRAFPPTPAWEEFRTALKSKGVVISSSSEPPLREFLRVWLRLAGAEEGLASAQDAFEVVFPRISLSSEGAQRPV</sequence>
<dbReference type="PANTHER" id="PTHR43311:SF2">
    <property type="entry name" value="GLUTAMATE--TRNA LIGASE, MITOCHONDRIAL-RELATED"/>
    <property type="match status" value="1"/>
</dbReference>
<accession>A0A660KW64</accession>
<dbReference type="GO" id="GO:0004818">
    <property type="term" value="F:glutamate-tRNA ligase activity"/>
    <property type="evidence" value="ECO:0007669"/>
    <property type="project" value="TreeGrafter"/>
</dbReference>
<comment type="caution">
    <text evidence="7">The sequence shown here is derived from an EMBL/GenBank/DDBJ whole genome shotgun (WGS) entry which is preliminary data.</text>
</comment>
<dbReference type="EMBL" id="RBIJ01000002">
    <property type="protein sequence ID" value="RKQ85591.1"/>
    <property type="molecule type" value="Genomic_DNA"/>
</dbReference>
<dbReference type="SUPFAM" id="SSF52374">
    <property type="entry name" value="Nucleotidylyl transferase"/>
    <property type="match status" value="1"/>
</dbReference>
<evidence type="ECO:0000256" key="2">
    <source>
        <dbReference type="ARBA" id="ARBA00022741"/>
    </source>
</evidence>
<keyword evidence="3 5" id="KW-0067">ATP-binding</keyword>
<keyword evidence="2 5" id="KW-0547">Nucleotide-binding</keyword>
<keyword evidence="4 5" id="KW-0030">Aminoacyl-tRNA synthetase</keyword>
<dbReference type="AlphaFoldDB" id="A0A660KW64"/>